<name>A0ABX8JED2_9BACT</name>
<organism evidence="2 3">
    <name type="scientific">Geomonas oryzisoli</name>
    <dbReference type="NCBI Taxonomy" id="2847992"/>
    <lineage>
        <taxon>Bacteria</taxon>
        <taxon>Pseudomonadati</taxon>
        <taxon>Thermodesulfobacteriota</taxon>
        <taxon>Desulfuromonadia</taxon>
        <taxon>Geobacterales</taxon>
        <taxon>Geobacteraceae</taxon>
        <taxon>Geomonas</taxon>
    </lineage>
</organism>
<dbReference type="Proteomes" id="UP000683557">
    <property type="component" value="Chromosome"/>
</dbReference>
<dbReference type="EMBL" id="CP076723">
    <property type="protein sequence ID" value="QWV95004.1"/>
    <property type="molecule type" value="Genomic_DNA"/>
</dbReference>
<protein>
    <submittedName>
        <fullName evidence="2">PilZ domain-containing protein</fullName>
    </submittedName>
</protein>
<evidence type="ECO:0000313" key="3">
    <source>
        <dbReference type="Proteomes" id="UP000683557"/>
    </source>
</evidence>
<dbReference type="Pfam" id="PF07238">
    <property type="entry name" value="PilZ"/>
    <property type="match status" value="1"/>
</dbReference>
<accession>A0ABX8JED2</accession>
<evidence type="ECO:0000259" key="1">
    <source>
        <dbReference type="Pfam" id="PF07238"/>
    </source>
</evidence>
<gene>
    <name evidence="2" type="ORF">KP004_07465</name>
</gene>
<dbReference type="InterPro" id="IPR009875">
    <property type="entry name" value="PilZ_domain"/>
</dbReference>
<keyword evidence="3" id="KW-1185">Reference proteome</keyword>
<proteinExistence type="predicted"/>
<feature type="domain" description="PilZ" evidence="1">
    <location>
        <begin position="7"/>
        <end position="88"/>
    </location>
</feature>
<sequence length="104" mass="11447">MKIFTERNSVRFKGEIPLEVKHGKGITRDFSSCGLYFFTEQPVSLGESLELVMLLEHQNQGHKVRLRCQADVVRVEPGAGRLGVAVAITRHLMDPAGDAAAARS</sequence>
<dbReference type="RefSeq" id="WP_216801706.1">
    <property type="nucleotide sequence ID" value="NZ_CP076723.1"/>
</dbReference>
<evidence type="ECO:0000313" key="2">
    <source>
        <dbReference type="EMBL" id="QWV95004.1"/>
    </source>
</evidence>
<reference evidence="2 3" key="1">
    <citation type="submission" date="2021-06" db="EMBL/GenBank/DDBJ databases">
        <title>Gemonas diversity in paddy soil.</title>
        <authorList>
            <person name="Liu G."/>
        </authorList>
    </citation>
    <scope>NUCLEOTIDE SEQUENCE [LARGE SCALE GENOMIC DNA]</scope>
    <source>
        <strain evidence="2 3">RG10</strain>
    </source>
</reference>